<dbReference type="RefSeq" id="WP_347703909.1">
    <property type="nucleotide sequence ID" value="NZ_JBDPZD010000002.1"/>
</dbReference>
<feature type="domain" description="NodB homology" evidence="3">
    <location>
        <begin position="72"/>
        <end position="322"/>
    </location>
</feature>
<dbReference type="PROSITE" id="PS51677">
    <property type="entry name" value="NODB"/>
    <property type="match status" value="1"/>
</dbReference>
<evidence type="ECO:0000256" key="1">
    <source>
        <dbReference type="ARBA" id="ARBA00004613"/>
    </source>
</evidence>
<evidence type="ECO:0000259" key="3">
    <source>
        <dbReference type="PROSITE" id="PS51677"/>
    </source>
</evidence>
<dbReference type="InterPro" id="IPR002509">
    <property type="entry name" value="NODB_dom"/>
</dbReference>
<dbReference type="SUPFAM" id="SSF88713">
    <property type="entry name" value="Glycoside hydrolase/deacetylase"/>
    <property type="match status" value="1"/>
</dbReference>
<name>A0ABV0G007_9BURK</name>
<accession>A0ABV0G007</accession>
<dbReference type="Pfam" id="PF01522">
    <property type="entry name" value="Polysacc_deac_1"/>
    <property type="match status" value="2"/>
</dbReference>
<dbReference type="PANTHER" id="PTHR34216:SF3">
    <property type="entry name" value="POLY-BETA-1,6-N-ACETYL-D-GLUCOSAMINE N-DEACETYLASE"/>
    <property type="match status" value="1"/>
</dbReference>
<comment type="caution">
    <text evidence="4">The sequence shown here is derived from an EMBL/GenBank/DDBJ whole genome shotgun (WGS) entry which is preliminary data.</text>
</comment>
<proteinExistence type="predicted"/>
<keyword evidence="5" id="KW-1185">Reference proteome</keyword>
<protein>
    <submittedName>
        <fullName evidence="4">Polysaccharide deacetylase family protein</fullName>
    </submittedName>
</protein>
<dbReference type="Gene3D" id="3.20.20.370">
    <property type="entry name" value="Glycoside hydrolase/deacetylase"/>
    <property type="match status" value="1"/>
</dbReference>
<keyword evidence="2" id="KW-0732">Signal</keyword>
<organism evidence="4 5">
    <name type="scientific">Roseateles paludis</name>
    <dbReference type="NCBI Taxonomy" id="3145238"/>
    <lineage>
        <taxon>Bacteria</taxon>
        <taxon>Pseudomonadati</taxon>
        <taxon>Pseudomonadota</taxon>
        <taxon>Betaproteobacteria</taxon>
        <taxon>Burkholderiales</taxon>
        <taxon>Sphaerotilaceae</taxon>
        <taxon>Roseateles</taxon>
    </lineage>
</organism>
<gene>
    <name evidence="4" type="ORF">ABDJ85_06255</name>
</gene>
<evidence type="ECO:0000313" key="4">
    <source>
        <dbReference type="EMBL" id="MEO3691066.1"/>
    </source>
</evidence>
<dbReference type="EMBL" id="JBDPZD010000002">
    <property type="protein sequence ID" value="MEO3691066.1"/>
    <property type="molecule type" value="Genomic_DNA"/>
</dbReference>
<dbReference type="PANTHER" id="PTHR34216">
    <property type="match status" value="1"/>
</dbReference>
<dbReference type="InterPro" id="IPR011330">
    <property type="entry name" value="Glyco_hydro/deAcase_b/a-brl"/>
</dbReference>
<dbReference type="InterPro" id="IPR051398">
    <property type="entry name" value="Polysacch_Deacetylase"/>
</dbReference>
<dbReference type="Proteomes" id="UP001495147">
    <property type="component" value="Unassembled WGS sequence"/>
</dbReference>
<evidence type="ECO:0000256" key="2">
    <source>
        <dbReference type="ARBA" id="ARBA00022729"/>
    </source>
</evidence>
<reference evidence="4 5" key="1">
    <citation type="submission" date="2024-05" db="EMBL/GenBank/DDBJ databases">
        <title>Roseateles sp. DJS-2-20 16S ribosomal RNA gene Genome sequencing and assembly.</title>
        <authorList>
            <person name="Woo H."/>
        </authorList>
    </citation>
    <scope>NUCLEOTIDE SEQUENCE [LARGE SCALE GENOMIC DNA]</scope>
    <source>
        <strain evidence="4 5">DJS-2-20</strain>
    </source>
</reference>
<comment type="subcellular location">
    <subcellularLocation>
        <location evidence="1">Secreted</location>
    </subcellularLocation>
</comment>
<dbReference type="CDD" id="cd10918">
    <property type="entry name" value="CE4_NodB_like_5s_6s"/>
    <property type="match status" value="1"/>
</dbReference>
<sequence length="322" mass="35488">MAGGLQCLDTVLGRRVSVLTFHRVQPQQDPLFPLEMHAARFDALLGSIARSFQVLTLGEAHAALKSGKLPARALVMTFDDGYADNATVALPLLRRHGLRATFFVSTGFLDGGRMWNDTVIETIRASQKPELDLAAFGLGRFPLASPAQRRAAIDAVLPKIKYQPLDQREPLIAKLREATGHPDLPDDLMMRSEQVRELHAAGMEIGGHTVRHPILTETPDDQARDEILRGRAALEGLIGAPVKVFAYPNGVPDRDYDLRHVAMVREAGFRCAVSTAPGPVCRGRDDFQWPRFTPWDAGDAAWFARLMLCRYGRQAAPQAGRP</sequence>
<evidence type="ECO:0000313" key="5">
    <source>
        <dbReference type="Proteomes" id="UP001495147"/>
    </source>
</evidence>